<feature type="chain" id="PRO_5007506817" description="Outer membrane protein beta-barrel domain-containing protein" evidence="2">
    <location>
        <begin position="33"/>
        <end position="686"/>
    </location>
</feature>
<dbReference type="Proteomes" id="UP000076404">
    <property type="component" value="Chromosome"/>
</dbReference>
<reference evidence="3 4" key="2">
    <citation type="journal article" date="2016" name="Environ. Microbiol. Rep.">
        <title>Metagenomic evidence for the presence of phototrophic Gemmatimonadetes bacteria in diverse environments.</title>
        <authorList>
            <person name="Zeng Y."/>
            <person name="Baumbach J."/>
            <person name="Barbosa E.G."/>
            <person name="Azevedo V."/>
            <person name="Zhang C."/>
            <person name="Koblizek M."/>
        </authorList>
    </citation>
    <scope>NUCLEOTIDE SEQUENCE [LARGE SCALE GENOMIC DNA]</scope>
    <source>
        <strain evidence="3 4">AP64</strain>
    </source>
</reference>
<sequence>MHQSRLSRHARSTLRACLLSTLALLPATPLFAQQVGVSAVPSAQRIQWDADFPLEDGYLYGGRLALRFGKWVELQPFYFLQNKAKPDATRGGALFGPRSLGKSLDLQHYGTSIQFNLSDAAVVPFARLGAGVLRLEPDSAPRQDRIAVSAGGGVRFGFAGLNAEVYAEQMGFRMRPNTLFGPDTTSTENLKTLRNVVYGAAVTIPLSTMRSDEGNDGGLSGSTAPLELFVGQLRYAGAHRLPDLEVAGVRAGIDFSPVFGIRGFYWRGVNDDRDGPAPVAGFGGEAQFNLSTGAGLSPYLITGAGQIDYKDTFADSLGGKRVDKTAFIVGGGASFRLTDRLRINGAIRDYIMTVDEDLDAVASTSDLTHNTMLTAGLTISFGGRSTPSAQQQDRERSIKMRGMRASPDSLRMRSDSSRRLMQPQIQRGATPSSQWITIPVPTQGEVILRYGWPPRTMGSDSVLVQRMDGMLMRRDSVMSPSNTPPAIAPAGDLSAELREMERRLSTRIDALQRAALIPPPPQTVTVIAPPSAQEVVTLDRDAAPVFQRLQRTRTSDLRPYAGLGFDDGDVQFVVGTRADLGPIRPNSGFRFVPELAVGFGGDNLSVLALANVQYTFGSFGGTRTIHPYATVGAGIFSPTVLGVNTAVGSSFSLRPATETPLYLNMELQGINLFNQTRVLVGLSRNR</sequence>
<keyword evidence="4" id="KW-1185">Reference proteome</keyword>
<dbReference type="AlphaFoldDB" id="A0A143BHD9"/>
<dbReference type="InterPro" id="IPR011250">
    <property type="entry name" value="OMP/PagP_B-barrel"/>
</dbReference>
<reference evidence="3 4" key="1">
    <citation type="journal article" date="2014" name="Proc. Natl. Acad. Sci. U.S.A.">
        <title>Functional type 2 photosynthetic reaction centers found in the rare bacterial phylum Gemmatimonadetes.</title>
        <authorList>
            <person name="Zeng Y."/>
            <person name="Feng F."/>
            <person name="Medova H."/>
            <person name="Dean J."/>
            <person name="Koblizek M."/>
        </authorList>
    </citation>
    <scope>NUCLEOTIDE SEQUENCE [LARGE SCALE GENOMIC DNA]</scope>
    <source>
        <strain evidence="3 4">AP64</strain>
    </source>
</reference>
<dbReference type="eggNOG" id="COG3637">
    <property type="taxonomic scope" value="Bacteria"/>
</dbReference>
<dbReference type="RefSeq" id="WP_026849890.1">
    <property type="nucleotide sequence ID" value="NZ_CP011454.1"/>
</dbReference>
<feature type="signal peptide" evidence="2">
    <location>
        <begin position="1"/>
        <end position="32"/>
    </location>
</feature>
<dbReference type="OrthoDB" id="1010796at2"/>
<evidence type="ECO:0000256" key="2">
    <source>
        <dbReference type="SAM" id="SignalP"/>
    </source>
</evidence>
<dbReference type="SUPFAM" id="SSF56925">
    <property type="entry name" value="OMPA-like"/>
    <property type="match status" value="1"/>
</dbReference>
<feature type="region of interest" description="Disordered" evidence="1">
    <location>
        <begin position="382"/>
        <end position="417"/>
    </location>
</feature>
<organism evidence="3 4">
    <name type="scientific">Gemmatimonas phototrophica</name>
    <dbReference type="NCBI Taxonomy" id="1379270"/>
    <lineage>
        <taxon>Bacteria</taxon>
        <taxon>Pseudomonadati</taxon>
        <taxon>Gemmatimonadota</taxon>
        <taxon>Gemmatimonadia</taxon>
        <taxon>Gemmatimonadales</taxon>
        <taxon>Gemmatimonadaceae</taxon>
        <taxon>Gemmatimonas</taxon>
    </lineage>
</organism>
<evidence type="ECO:0000313" key="4">
    <source>
        <dbReference type="Proteomes" id="UP000076404"/>
    </source>
</evidence>
<dbReference type="KEGG" id="gph:GEMMAAP_05525"/>
<protein>
    <recommendedName>
        <fullName evidence="5">Outer membrane protein beta-barrel domain-containing protein</fullName>
    </recommendedName>
</protein>
<evidence type="ECO:0008006" key="5">
    <source>
        <dbReference type="Google" id="ProtNLM"/>
    </source>
</evidence>
<dbReference type="Gene3D" id="2.40.160.20">
    <property type="match status" value="2"/>
</dbReference>
<dbReference type="EMBL" id="CP011454">
    <property type="protein sequence ID" value="AMW04448.1"/>
    <property type="molecule type" value="Genomic_DNA"/>
</dbReference>
<gene>
    <name evidence="3" type="ORF">GEMMAAP_05525</name>
</gene>
<evidence type="ECO:0000256" key="1">
    <source>
        <dbReference type="SAM" id="MobiDB-lite"/>
    </source>
</evidence>
<accession>A0A143BHD9</accession>
<keyword evidence="2" id="KW-0732">Signal</keyword>
<evidence type="ECO:0000313" key="3">
    <source>
        <dbReference type="EMBL" id="AMW04448.1"/>
    </source>
</evidence>
<proteinExistence type="predicted"/>
<name>A0A143BHD9_9BACT</name>